<dbReference type="InterPro" id="IPR029052">
    <property type="entry name" value="Metallo-depent_PP-like"/>
</dbReference>
<sequence>MYNFNRLENETPFEWKLRLCKAKLNKDIDLDWSEIADTLGLDVSADHLRKTAYGLIEYDNYIHGFEGVATTILSVSDMHVPYQLPINLLSEYVGKIDILQINGDVVDCQALSKFSKQYRISPMEEMIQGRQYLIDLIEYIHPKKVICNYGNHDRRFANYFAKNLDTDILELLPDTSLELIFVDGFKHYDKKSKTKIEYKPLKDVFEDIKIQYIDDWKCKVGKTWFVHPLAFRQGILSTCDKAKDYLQDTDKEGFDAVIMAHTHSVGDSKKGYIRLIEQGAFCYVDKMNYMDGRLSKPQKEGFAIICQDKDGNLIENKTKVVTLN</sequence>
<dbReference type="EMBL" id="QROY01000002">
    <property type="protein sequence ID" value="RHL71177.1"/>
    <property type="molecule type" value="Genomic_DNA"/>
</dbReference>
<comment type="caution">
    <text evidence="2">The sequence shown here is derived from an EMBL/GenBank/DDBJ whole genome shotgun (WGS) entry which is preliminary data.</text>
</comment>
<feature type="domain" description="Calcineurin-like phosphoesterase" evidence="1">
    <location>
        <begin position="71"/>
        <end position="264"/>
    </location>
</feature>
<dbReference type="GO" id="GO:0016787">
    <property type="term" value="F:hydrolase activity"/>
    <property type="evidence" value="ECO:0007669"/>
    <property type="project" value="InterPro"/>
</dbReference>
<reference evidence="2 3" key="1">
    <citation type="submission" date="2018-08" db="EMBL/GenBank/DDBJ databases">
        <title>A genome reference for cultivated species of the human gut microbiota.</title>
        <authorList>
            <person name="Zou Y."/>
            <person name="Xue W."/>
            <person name="Luo G."/>
        </authorList>
    </citation>
    <scope>NUCLEOTIDE SEQUENCE [LARGE SCALE GENOMIC DNA]</scope>
    <source>
        <strain evidence="2 3">AF36-7BH</strain>
    </source>
</reference>
<organism evidence="2 3">
    <name type="scientific">Lachnospira eligens</name>
    <dbReference type="NCBI Taxonomy" id="39485"/>
    <lineage>
        <taxon>Bacteria</taxon>
        <taxon>Bacillati</taxon>
        <taxon>Bacillota</taxon>
        <taxon>Clostridia</taxon>
        <taxon>Lachnospirales</taxon>
        <taxon>Lachnospiraceae</taxon>
        <taxon>Lachnospira</taxon>
    </lineage>
</organism>
<accession>A0A415MEA2</accession>
<evidence type="ECO:0000259" key="1">
    <source>
        <dbReference type="Pfam" id="PF00149"/>
    </source>
</evidence>
<gene>
    <name evidence="2" type="ORF">DW007_03255</name>
</gene>
<dbReference type="AlphaFoldDB" id="A0A415MEA2"/>
<name>A0A415MEA2_9FIRM</name>
<dbReference type="Proteomes" id="UP000285201">
    <property type="component" value="Unassembled WGS sequence"/>
</dbReference>
<dbReference type="Gene3D" id="3.60.21.10">
    <property type="match status" value="1"/>
</dbReference>
<dbReference type="InterPro" id="IPR004843">
    <property type="entry name" value="Calcineurin-like_PHP"/>
</dbReference>
<dbReference type="Pfam" id="PF00149">
    <property type="entry name" value="Metallophos"/>
    <property type="match status" value="1"/>
</dbReference>
<proteinExistence type="predicted"/>
<protein>
    <submittedName>
        <fullName evidence="2">Metallophosphoesterase</fullName>
    </submittedName>
</protein>
<evidence type="ECO:0000313" key="2">
    <source>
        <dbReference type="EMBL" id="RHL71177.1"/>
    </source>
</evidence>
<evidence type="ECO:0000313" key="3">
    <source>
        <dbReference type="Proteomes" id="UP000285201"/>
    </source>
</evidence>
<dbReference type="SUPFAM" id="SSF56300">
    <property type="entry name" value="Metallo-dependent phosphatases"/>
    <property type="match status" value="1"/>
</dbReference>